<dbReference type="Pfam" id="PF07238">
    <property type="entry name" value="PilZ"/>
    <property type="match status" value="1"/>
</dbReference>
<dbReference type="KEGG" id="rhi:NGR_c08110"/>
<dbReference type="Proteomes" id="UP000001054">
    <property type="component" value="Chromosome"/>
</dbReference>
<organism evidence="2 3">
    <name type="scientific">Sinorhizobium fredii (strain NBRC 101917 / NGR234)</name>
    <dbReference type="NCBI Taxonomy" id="394"/>
    <lineage>
        <taxon>Bacteria</taxon>
        <taxon>Pseudomonadati</taxon>
        <taxon>Pseudomonadota</taxon>
        <taxon>Alphaproteobacteria</taxon>
        <taxon>Hyphomicrobiales</taxon>
        <taxon>Rhizobiaceae</taxon>
        <taxon>Sinorhizobium/Ensifer group</taxon>
        <taxon>Sinorhizobium</taxon>
    </lineage>
</organism>
<dbReference type="eggNOG" id="ENOG5030YX2">
    <property type="taxonomic scope" value="Bacteria"/>
</dbReference>
<protein>
    <recommendedName>
        <fullName evidence="1">PilZ domain-containing protein</fullName>
    </recommendedName>
</protein>
<feature type="domain" description="PilZ" evidence="1">
    <location>
        <begin position="68"/>
        <end position="162"/>
    </location>
</feature>
<reference evidence="2 3" key="1">
    <citation type="journal article" date="2009" name="Appl. Environ. Microbiol.">
        <title>Rhizobium sp. strain NGR234 possesses a remarkable number of secretion systems.</title>
        <authorList>
            <person name="Schmeisser C."/>
            <person name="Liesegang H."/>
            <person name="Krysciak D."/>
            <person name="Bakkou N."/>
            <person name="Le Quere A."/>
            <person name="Wollherr A."/>
            <person name="Heinemeyer I."/>
            <person name="Morgenstern B."/>
            <person name="Pommerening-Roeser A."/>
            <person name="Flores M."/>
            <person name="Palacios R."/>
            <person name="Brenner S."/>
            <person name="Gottschalk G."/>
            <person name="Schmitz R.A."/>
            <person name="Broughton W.J."/>
            <person name="Perret X."/>
            <person name="Strittmatter A.W."/>
            <person name="Streit W.R."/>
        </authorList>
    </citation>
    <scope>NUCLEOTIDE SEQUENCE [LARGE SCALE GENOMIC DNA]</scope>
    <source>
        <strain evidence="3">NBRC 101917 / NGR234</strain>
    </source>
</reference>
<dbReference type="HOGENOM" id="CLU_120957_0_0_5"/>
<dbReference type="OrthoDB" id="8126931at2"/>
<sequence length="194" mass="21214">MPAETDLRPFGRFAASRVPANDLPGLAKLRGRQAAKPHDDLASGAIIGARRMPQSTMYSLAPSPLYERRYERFAIGHAATLMSVRPALGGVSIYACRMIDISRGGASFSVSTTIGVPLHYYLHIVGTNFRIGCAEIHRRDNRIGVQFIKPIDESFLHQIVRHEFFTGQSGKSAPPATAVHRPTPVKLPTALLAR</sequence>
<dbReference type="GO" id="GO:0035438">
    <property type="term" value="F:cyclic-di-GMP binding"/>
    <property type="evidence" value="ECO:0007669"/>
    <property type="project" value="InterPro"/>
</dbReference>
<dbReference type="PATRIC" id="fig|394.7.peg.3625"/>
<name>C3M8Q8_SINFN</name>
<dbReference type="EMBL" id="CP001389">
    <property type="protein sequence ID" value="ACP24604.1"/>
    <property type="molecule type" value="Genomic_DNA"/>
</dbReference>
<dbReference type="STRING" id="394.NGR_c08110"/>
<dbReference type="SUPFAM" id="SSF141371">
    <property type="entry name" value="PilZ domain-like"/>
    <property type="match status" value="1"/>
</dbReference>
<gene>
    <name evidence="2" type="ordered locus">NGR_c08110</name>
</gene>
<evidence type="ECO:0000313" key="3">
    <source>
        <dbReference type="Proteomes" id="UP000001054"/>
    </source>
</evidence>
<evidence type="ECO:0000313" key="2">
    <source>
        <dbReference type="EMBL" id="ACP24604.1"/>
    </source>
</evidence>
<keyword evidence="3" id="KW-1185">Reference proteome</keyword>
<evidence type="ECO:0000259" key="1">
    <source>
        <dbReference type="Pfam" id="PF07238"/>
    </source>
</evidence>
<proteinExistence type="predicted"/>
<dbReference type="InterPro" id="IPR009875">
    <property type="entry name" value="PilZ_domain"/>
</dbReference>
<dbReference type="AlphaFoldDB" id="C3M8Q8"/>
<accession>C3M8Q8</accession>